<dbReference type="EMBL" id="CP017243">
    <property type="protein sequence ID" value="APO77317.1"/>
    <property type="molecule type" value="Genomic_DNA"/>
</dbReference>
<gene>
    <name evidence="2" type="ORF">AM571_PB00019</name>
</gene>
<dbReference type="Proteomes" id="UP000185109">
    <property type="component" value="Plasmid pRsp8C3b"/>
</dbReference>
<sequence>MHDTPPWQPLGEQSWIENPQDLRIADNKVADYLLNNNHSIGAAKAKFFEGVGHKREDIESFKETMREHAACNPVASVEKHAFGMKLVVDCFVGMPNGRSYCIRTVWNDHGDGLPPILITAHPIDLA</sequence>
<keyword evidence="2" id="KW-0614">Plasmid</keyword>
<evidence type="ECO:0000259" key="1">
    <source>
        <dbReference type="Pfam" id="PF21814"/>
    </source>
</evidence>
<accession>A0A1L5PAR9</accession>
<proteinExistence type="predicted"/>
<dbReference type="Pfam" id="PF21814">
    <property type="entry name" value="DUF6883"/>
    <property type="match status" value="1"/>
</dbReference>
<reference evidence="2 3" key="1">
    <citation type="submission" date="2016-09" db="EMBL/GenBank/DDBJ databases">
        <title>The complete genome sequences of Rhizobium gallicum, symbiovars gallicum and phaseoli, symbionts associated to common bean (Phaseolus vulgaris).</title>
        <authorList>
            <person name="Bustos P."/>
            <person name="Santamaria R.I."/>
            <person name="Perez-Carrascal O.M."/>
            <person name="Juarez S."/>
            <person name="Lozano L."/>
            <person name="Martinez-Flores I."/>
            <person name="Martinez-Romero E."/>
            <person name="Cevallos M."/>
            <person name="Romero D."/>
            <person name="Davila G."/>
            <person name="Gonzalez V."/>
        </authorList>
    </citation>
    <scope>NUCLEOTIDE SEQUENCE [LARGE SCALE GENOMIC DNA]</scope>
    <source>
        <strain evidence="2 3">8C-3</strain>
        <plasmid evidence="3">Plasmid prsp8c3b</plasmid>
    </source>
</reference>
<name>A0A1L5PAR9_RHIET</name>
<geneLocation type="plasmid" evidence="3">
    <name>prsp8c3b</name>
</geneLocation>
<feature type="domain" description="DUF6883" evidence="1">
    <location>
        <begin position="20"/>
        <end position="123"/>
    </location>
</feature>
<protein>
    <recommendedName>
        <fullName evidence="1">DUF6883 domain-containing protein</fullName>
    </recommendedName>
</protein>
<dbReference type="RefSeq" id="WP_004680477.1">
    <property type="nucleotide sequence ID" value="NZ_CP017243.1"/>
</dbReference>
<evidence type="ECO:0000313" key="2">
    <source>
        <dbReference type="EMBL" id="APO77317.1"/>
    </source>
</evidence>
<dbReference type="AlphaFoldDB" id="A0A1L5PAR9"/>
<dbReference type="InterPro" id="IPR049250">
    <property type="entry name" value="DUF6883"/>
</dbReference>
<organism evidence="2 3">
    <name type="scientific">Rhizobium etli 8C-3</name>
    <dbReference type="NCBI Taxonomy" id="538025"/>
    <lineage>
        <taxon>Bacteria</taxon>
        <taxon>Pseudomonadati</taxon>
        <taxon>Pseudomonadota</taxon>
        <taxon>Alphaproteobacteria</taxon>
        <taxon>Hyphomicrobiales</taxon>
        <taxon>Rhizobiaceae</taxon>
        <taxon>Rhizobium/Agrobacterium group</taxon>
        <taxon>Rhizobium</taxon>
    </lineage>
</organism>
<evidence type="ECO:0000313" key="3">
    <source>
        <dbReference type="Proteomes" id="UP000185109"/>
    </source>
</evidence>